<keyword evidence="2 4" id="KW-0378">Hydrolase</keyword>
<keyword evidence="3" id="KW-0460">Magnesium</keyword>
<evidence type="ECO:0000256" key="1">
    <source>
        <dbReference type="ARBA" id="ARBA00001946"/>
    </source>
</evidence>
<dbReference type="NCBIfam" id="TIGR01509">
    <property type="entry name" value="HAD-SF-IA-v3"/>
    <property type="match status" value="1"/>
</dbReference>
<reference evidence="4 5" key="1">
    <citation type="submission" date="2020-03" db="EMBL/GenBank/DDBJ databases">
        <title>WGS of the type strain of Planosporangium spp.</title>
        <authorList>
            <person name="Thawai C."/>
        </authorList>
    </citation>
    <scope>NUCLEOTIDE SEQUENCE [LARGE SCALE GENOMIC DNA]</scope>
    <source>
        <strain evidence="4 5">TBRC 5610</strain>
    </source>
</reference>
<dbReference type="Gene3D" id="3.40.50.1000">
    <property type="entry name" value="HAD superfamily/HAD-like"/>
    <property type="match status" value="1"/>
</dbReference>
<dbReference type="NCBIfam" id="TIGR01549">
    <property type="entry name" value="HAD-SF-IA-v1"/>
    <property type="match status" value="1"/>
</dbReference>
<evidence type="ECO:0000313" key="5">
    <source>
        <dbReference type="Proteomes" id="UP000722989"/>
    </source>
</evidence>
<dbReference type="GO" id="GO:0016787">
    <property type="term" value="F:hydrolase activity"/>
    <property type="evidence" value="ECO:0007669"/>
    <property type="project" value="UniProtKB-KW"/>
</dbReference>
<evidence type="ECO:0000256" key="3">
    <source>
        <dbReference type="ARBA" id="ARBA00022842"/>
    </source>
</evidence>
<dbReference type="InterPro" id="IPR006439">
    <property type="entry name" value="HAD-SF_hydro_IA"/>
</dbReference>
<dbReference type="RefSeq" id="WP_167928971.1">
    <property type="nucleotide sequence ID" value="NZ_JAATVY010000044.1"/>
</dbReference>
<dbReference type="PANTHER" id="PTHR46470">
    <property type="entry name" value="N-ACYLNEURAMINATE-9-PHOSPHATASE"/>
    <property type="match status" value="1"/>
</dbReference>
<evidence type="ECO:0000313" key="4">
    <source>
        <dbReference type="EMBL" id="NJC74068.1"/>
    </source>
</evidence>
<sequence>MPRFVIFDLFHTLVHGADDERDRVVAEMAAIVGVEPAALVRAYHATWRQRLVGWDAEQTVRILAERLGSSPSRARLARAAALRVDLARRLLSSAPPATLDLLDSLRAAGYRLGLVSNATAESAQAWADCPLATRFDAAVFSCELGVAKPDPRIYLAAVEALGAGPGDCVYVGDGADGELTAAAALGMTVFRTTEHNDTDPSWPGAVVATLADLPRLLPTRQCGW</sequence>
<accession>A0ABX0Y6V3</accession>
<comment type="cofactor">
    <cofactor evidence="1">
        <name>Mg(2+)</name>
        <dbReference type="ChEBI" id="CHEBI:18420"/>
    </cofactor>
</comment>
<protein>
    <submittedName>
        <fullName evidence="4">HAD family hydrolase</fullName>
    </submittedName>
</protein>
<keyword evidence="5" id="KW-1185">Reference proteome</keyword>
<proteinExistence type="predicted"/>
<organism evidence="4 5">
    <name type="scientific">Planosporangium thailandense</name>
    <dbReference type="NCBI Taxonomy" id="765197"/>
    <lineage>
        <taxon>Bacteria</taxon>
        <taxon>Bacillati</taxon>
        <taxon>Actinomycetota</taxon>
        <taxon>Actinomycetes</taxon>
        <taxon>Micromonosporales</taxon>
        <taxon>Micromonosporaceae</taxon>
        <taxon>Planosporangium</taxon>
    </lineage>
</organism>
<evidence type="ECO:0000256" key="2">
    <source>
        <dbReference type="ARBA" id="ARBA00022801"/>
    </source>
</evidence>
<comment type="caution">
    <text evidence="4">The sequence shown here is derived from an EMBL/GenBank/DDBJ whole genome shotgun (WGS) entry which is preliminary data.</text>
</comment>
<gene>
    <name evidence="4" type="ORF">HC031_30785</name>
</gene>
<dbReference type="InterPro" id="IPR023214">
    <property type="entry name" value="HAD_sf"/>
</dbReference>
<dbReference type="InterPro" id="IPR036412">
    <property type="entry name" value="HAD-like_sf"/>
</dbReference>
<dbReference type="SFLD" id="SFLDS00003">
    <property type="entry name" value="Haloacid_Dehalogenase"/>
    <property type="match status" value="1"/>
</dbReference>
<dbReference type="SFLD" id="SFLDG01129">
    <property type="entry name" value="C1.5:_HAD__Beta-PGM__Phosphata"/>
    <property type="match status" value="1"/>
</dbReference>
<dbReference type="PANTHER" id="PTHR46470:SF4">
    <property type="entry name" value="5-AMINO-6-(5-PHOSPHO-D-RIBITYLAMINO)URACIL PHOSPHATASE YIGB"/>
    <property type="match status" value="1"/>
</dbReference>
<name>A0ABX0Y6V3_9ACTN</name>
<dbReference type="Proteomes" id="UP000722989">
    <property type="component" value="Unassembled WGS sequence"/>
</dbReference>
<dbReference type="InterPro" id="IPR051400">
    <property type="entry name" value="HAD-like_hydrolase"/>
</dbReference>
<dbReference type="PRINTS" id="PR00413">
    <property type="entry name" value="HADHALOGNASE"/>
</dbReference>
<dbReference type="EMBL" id="JAATVY010000044">
    <property type="protein sequence ID" value="NJC74068.1"/>
    <property type="molecule type" value="Genomic_DNA"/>
</dbReference>
<dbReference type="Pfam" id="PF00702">
    <property type="entry name" value="Hydrolase"/>
    <property type="match status" value="1"/>
</dbReference>
<dbReference type="SUPFAM" id="SSF56784">
    <property type="entry name" value="HAD-like"/>
    <property type="match status" value="1"/>
</dbReference>